<name>A0A2D0MZ91_FLAN2</name>
<evidence type="ECO:0000259" key="1">
    <source>
        <dbReference type="Pfam" id="PF13472"/>
    </source>
</evidence>
<protein>
    <recommendedName>
        <fullName evidence="1">SGNH hydrolase-type esterase domain-containing protein</fullName>
    </recommendedName>
</protein>
<dbReference type="GO" id="GO:0016788">
    <property type="term" value="F:hydrolase activity, acting on ester bonds"/>
    <property type="evidence" value="ECO:0007669"/>
    <property type="project" value="UniProtKB-ARBA"/>
</dbReference>
<gene>
    <name evidence="2" type="ORF">CRP01_37315</name>
</gene>
<proteinExistence type="predicted"/>
<dbReference type="Pfam" id="PF13472">
    <property type="entry name" value="Lipase_GDSL_2"/>
    <property type="match status" value="1"/>
</dbReference>
<comment type="caution">
    <text evidence="2">The sequence shown here is derived from an EMBL/GenBank/DDBJ whole genome shotgun (WGS) entry which is preliminary data.</text>
</comment>
<evidence type="ECO:0000313" key="3">
    <source>
        <dbReference type="Proteomes" id="UP000223913"/>
    </source>
</evidence>
<dbReference type="InterPro" id="IPR036514">
    <property type="entry name" value="SGNH_hydro_sf"/>
</dbReference>
<keyword evidence="3" id="KW-1185">Reference proteome</keyword>
<dbReference type="AlphaFoldDB" id="A0A2D0MZ91"/>
<dbReference type="SUPFAM" id="SSF52266">
    <property type="entry name" value="SGNH hydrolase"/>
    <property type="match status" value="1"/>
</dbReference>
<dbReference type="EMBL" id="PDUD01000055">
    <property type="protein sequence ID" value="PHN01448.1"/>
    <property type="molecule type" value="Genomic_DNA"/>
</dbReference>
<reference evidence="2 3" key="1">
    <citation type="submission" date="2017-10" db="EMBL/GenBank/DDBJ databases">
        <title>The draft genome sequence of Lewinella nigricans NBRC 102662.</title>
        <authorList>
            <person name="Wang K."/>
        </authorList>
    </citation>
    <scope>NUCLEOTIDE SEQUENCE [LARGE SCALE GENOMIC DNA]</scope>
    <source>
        <strain evidence="2 3">NBRC 102662</strain>
    </source>
</reference>
<evidence type="ECO:0000313" key="2">
    <source>
        <dbReference type="EMBL" id="PHN01448.1"/>
    </source>
</evidence>
<feature type="domain" description="SGNH hydrolase-type esterase" evidence="1">
    <location>
        <begin position="64"/>
        <end position="206"/>
    </location>
</feature>
<dbReference type="InterPro" id="IPR013830">
    <property type="entry name" value="SGNH_hydro"/>
</dbReference>
<dbReference type="Proteomes" id="UP000223913">
    <property type="component" value="Unassembled WGS sequence"/>
</dbReference>
<dbReference type="Gene3D" id="3.40.50.1110">
    <property type="entry name" value="SGNH hydrolase"/>
    <property type="match status" value="1"/>
</dbReference>
<accession>A0A2D0MZ91</accession>
<organism evidence="2 3">
    <name type="scientific">Flavilitoribacter nigricans (strain ATCC 23147 / DSM 23189 / NBRC 102662 / NCIMB 1420 / SS-2)</name>
    <name type="common">Lewinella nigricans</name>
    <dbReference type="NCBI Taxonomy" id="1122177"/>
    <lineage>
        <taxon>Bacteria</taxon>
        <taxon>Pseudomonadati</taxon>
        <taxon>Bacteroidota</taxon>
        <taxon>Saprospiria</taxon>
        <taxon>Saprospirales</taxon>
        <taxon>Lewinellaceae</taxon>
        <taxon>Flavilitoribacter</taxon>
    </lineage>
</organism>
<sequence length="219" mass="24615">MILLIGTFGWGCKNTNMENLDPNRFEEEIVEFERENQYKGAPTGAIVFLGGAHIKNWSTLSTDFTGMPVKNRAFGDATLRENIHYFRRLLDPFQAEVLVMNAGASDIVLNASAEDVLKSFNDFVQQIVISNRASRLVYISIFPSPDQISYWPEMKRANELIKAVADQNPRIEFVDVTQEFIGSNGQPIEQMFDSDGSGLNQAGYARLHTAIAPVVERMF</sequence>